<reference evidence="2 3" key="1">
    <citation type="submission" date="2018-12" db="EMBL/GenBank/DDBJ databases">
        <authorList>
            <person name="Toschakov S.V."/>
        </authorList>
    </citation>
    <scope>NUCLEOTIDE SEQUENCE [LARGE SCALE GENOMIC DNA]</scope>
    <source>
        <strain evidence="2 3">GM2012</strain>
    </source>
</reference>
<dbReference type="PROSITE" id="PS00409">
    <property type="entry name" value="PROKAR_NTER_METHYL"/>
    <property type="match status" value="1"/>
</dbReference>
<dbReference type="AlphaFoldDB" id="A0A432MK52"/>
<evidence type="ECO:0000259" key="1">
    <source>
        <dbReference type="Pfam" id="PF07596"/>
    </source>
</evidence>
<accession>A0A432MK52</accession>
<evidence type="ECO:0000313" key="3">
    <source>
        <dbReference type="Proteomes" id="UP000280296"/>
    </source>
</evidence>
<dbReference type="InterPro" id="IPR012902">
    <property type="entry name" value="N_methyl_site"/>
</dbReference>
<dbReference type="NCBIfam" id="TIGR04294">
    <property type="entry name" value="pre_pil_HX9DG"/>
    <property type="match status" value="1"/>
</dbReference>
<dbReference type="Proteomes" id="UP000280296">
    <property type="component" value="Unassembled WGS sequence"/>
</dbReference>
<dbReference type="InterPro" id="IPR045584">
    <property type="entry name" value="Pilin-like"/>
</dbReference>
<gene>
    <name evidence="2" type="ORF">TsocGM_11755</name>
</gene>
<reference evidence="2 3" key="2">
    <citation type="submission" date="2019-01" db="EMBL/GenBank/DDBJ databases">
        <title>Tautonia sociabilis, a novel thermotolerant planctomycete of Isosphaeraceae family, isolated from a 4000 m deep subterranean habitat.</title>
        <authorList>
            <person name="Kovaleva O.L."/>
            <person name="Elcheninov A.G."/>
            <person name="Van Heerden E."/>
            <person name="Toshchakov S.V."/>
            <person name="Novikov A."/>
            <person name="Bonch-Osmolovskaya E.A."/>
            <person name="Kublanov I.V."/>
        </authorList>
    </citation>
    <scope>NUCLEOTIDE SEQUENCE [LARGE SCALE GENOMIC DNA]</scope>
    <source>
        <strain evidence="2 3">GM2012</strain>
    </source>
</reference>
<dbReference type="PANTHER" id="PTHR30093:SF2">
    <property type="entry name" value="TYPE II SECRETION SYSTEM PROTEIN H"/>
    <property type="match status" value="1"/>
</dbReference>
<organism evidence="2 3">
    <name type="scientific">Tautonia sociabilis</name>
    <dbReference type="NCBI Taxonomy" id="2080755"/>
    <lineage>
        <taxon>Bacteria</taxon>
        <taxon>Pseudomonadati</taxon>
        <taxon>Planctomycetota</taxon>
        <taxon>Planctomycetia</taxon>
        <taxon>Isosphaerales</taxon>
        <taxon>Isosphaeraceae</taxon>
        <taxon>Tautonia</taxon>
    </lineage>
</organism>
<dbReference type="PANTHER" id="PTHR30093">
    <property type="entry name" value="GENERAL SECRETION PATHWAY PROTEIN G"/>
    <property type="match status" value="1"/>
</dbReference>
<feature type="domain" description="DUF1559" evidence="1">
    <location>
        <begin position="35"/>
        <end position="349"/>
    </location>
</feature>
<name>A0A432MK52_9BACT</name>
<protein>
    <submittedName>
        <fullName evidence="2">DUF1559 domain-containing protein</fullName>
    </submittedName>
</protein>
<dbReference type="Gene3D" id="3.30.700.10">
    <property type="entry name" value="Glycoprotein, Type 4 Pilin"/>
    <property type="match status" value="1"/>
</dbReference>
<evidence type="ECO:0000313" key="2">
    <source>
        <dbReference type="EMBL" id="RUL87508.1"/>
    </source>
</evidence>
<dbReference type="Pfam" id="PF07596">
    <property type="entry name" value="SBP_bac_10"/>
    <property type="match status" value="1"/>
</dbReference>
<dbReference type="NCBIfam" id="TIGR02532">
    <property type="entry name" value="IV_pilin_GFxxxE"/>
    <property type="match status" value="1"/>
</dbReference>
<dbReference type="RefSeq" id="WP_126725566.1">
    <property type="nucleotide sequence ID" value="NZ_RYZH01000020.1"/>
</dbReference>
<dbReference type="InterPro" id="IPR027558">
    <property type="entry name" value="Pre_pil_HX9DG_C"/>
</dbReference>
<keyword evidence="3" id="KW-1185">Reference proteome</keyword>
<dbReference type="OrthoDB" id="287493at2"/>
<dbReference type="InterPro" id="IPR011453">
    <property type="entry name" value="DUF1559"/>
</dbReference>
<dbReference type="Pfam" id="PF07963">
    <property type="entry name" value="N_methyl"/>
    <property type="match status" value="1"/>
</dbReference>
<comment type="caution">
    <text evidence="2">The sequence shown here is derived from an EMBL/GenBank/DDBJ whole genome shotgun (WGS) entry which is preliminary data.</text>
</comment>
<dbReference type="SUPFAM" id="SSF54523">
    <property type="entry name" value="Pili subunits"/>
    <property type="match status" value="1"/>
</dbReference>
<proteinExistence type="predicted"/>
<sequence length="370" mass="39190">MKARHFSQRGFTLIELLVVIAIIGVLIALLLPAVQSAREAARRAQCTNNLKQIGIALHNYHDQTGSFPPGAIADESKGSIWAGSSTMSTLCWRALILPQMEGGNVYNALNFDVHGSNNGVGAGAWYTAWVTVNSTWLCPSDGENNGGLRDANVPSGQYPNGNGPINPATGSPATVVPVSNYAGSFGDNYCIGALTGTGGPWETPVGTTLAPGVPRIGHAGFWGTYFNETITGSGGQLRGFFAYRIRGIGKVDMASVRDGTSNTIIVGEVLPYQTADSNFYMNNGSTFGTTVPINWKTERVTCTDGRTFGSADWQCRFSYASKGAKSQHPGGANFLFADGSVKFLKESINLVTYCALGSRKGGEVVSADQY</sequence>
<dbReference type="EMBL" id="RYZH01000020">
    <property type="protein sequence ID" value="RUL87508.1"/>
    <property type="molecule type" value="Genomic_DNA"/>
</dbReference>